<organism evidence="10 11">
    <name type="scientific">Entomomonas moraniae</name>
    <dbReference type="NCBI Taxonomy" id="2213226"/>
    <lineage>
        <taxon>Bacteria</taxon>
        <taxon>Pseudomonadati</taxon>
        <taxon>Pseudomonadota</taxon>
        <taxon>Gammaproteobacteria</taxon>
        <taxon>Pseudomonadales</taxon>
        <taxon>Pseudomonadaceae</taxon>
        <taxon>Entomomonas</taxon>
    </lineage>
</organism>
<dbReference type="SUPFAM" id="SSF53335">
    <property type="entry name" value="S-adenosyl-L-methionine-dependent methyltransferases"/>
    <property type="match status" value="1"/>
</dbReference>
<dbReference type="InterPro" id="IPR050602">
    <property type="entry name" value="Malonyl-ACP_OMT"/>
</dbReference>
<evidence type="ECO:0000259" key="9">
    <source>
        <dbReference type="Pfam" id="PF08241"/>
    </source>
</evidence>
<dbReference type="KEGG" id="emo:DM558_05455"/>
<evidence type="ECO:0000256" key="2">
    <source>
        <dbReference type="ARBA" id="ARBA00004746"/>
    </source>
</evidence>
<comment type="similarity">
    <text evidence="8">Belongs to the methyltransferase superfamily.</text>
</comment>
<comment type="pathway">
    <text evidence="2 8">Cofactor biosynthesis; biotin biosynthesis.</text>
</comment>
<dbReference type="HAMAP" id="MF_00835">
    <property type="entry name" value="BioC"/>
    <property type="match status" value="1"/>
</dbReference>
<evidence type="ECO:0000256" key="3">
    <source>
        <dbReference type="ARBA" id="ARBA00012327"/>
    </source>
</evidence>
<dbReference type="AlphaFoldDB" id="A0A3Q9JKF7"/>
<keyword evidence="7 8" id="KW-0093">Biotin biosynthesis</keyword>
<dbReference type="RefSeq" id="WP_127162478.1">
    <property type="nucleotide sequence ID" value="NZ_CP029822.1"/>
</dbReference>
<evidence type="ECO:0000256" key="6">
    <source>
        <dbReference type="ARBA" id="ARBA00022691"/>
    </source>
</evidence>
<dbReference type="InterPro" id="IPR029063">
    <property type="entry name" value="SAM-dependent_MTases_sf"/>
</dbReference>
<dbReference type="GO" id="GO:0102130">
    <property type="term" value="F:malonyl-CoA methyltransferase activity"/>
    <property type="evidence" value="ECO:0007669"/>
    <property type="project" value="UniProtKB-EC"/>
</dbReference>
<dbReference type="CDD" id="cd02440">
    <property type="entry name" value="AdoMet_MTases"/>
    <property type="match status" value="1"/>
</dbReference>
<evidence type="ECO:0000256" key="1">
    <source>
        <dbReference type="ARBA" id="ARBA00000852"/>
    </source>
</evidence>
<gene>
    <name evidence="8 10" type="primary">bioC</name>
    <name evidence="10" type="ORF">DM558_05455</name>
</gene>
<evidence type="ECO:0000256" key="7">
    <source>
        <dbReference type="ARBA" id="ARBA00022756"/>
    </source>
</evidence>
<dbReference type="EMBL" id="CP029822">
    <property type="protein sequence ID" value="AZS50256.1"/>
    <property type="molecule type" value="Genomic_DNA"/>
</dbReference>
<dbReference type="GO" id="GO:0009102">
    <property type="term" value="P:biotin biosynthetic process"/>
    <property type="evidence" value="ECO:0007669"/>
    <property type="project" value="UniProtKB-UniRule"/>
</dbReference>
<comment type="catalytic activity">
    <reaction evidence="1 8">
        <text>malonyl-[ACP] + S-adenosyl-L-methionine = malonyl-[ACP] methyl ester + S-adenosyl-L-homocysteine</text>
        <dbReference type="Rhea" id="RHEA:17105"/>
        <dbReference type="Rhea" id="RHEA-COMP:9623"/>
        <dbReference type="Rhea" id="RHEA-COMP:9954"/>
        <dbReference type="ChEBI" id="CHEBI:57856"/>
        <dbReference type="ChEBI" id="CHEBI:59789"/>
        <dbReference type="ChEBI" id="CHEBI:78449"/>
        <dbReference type="ChEBI" id="CHEBI:78845"/>
        <dbReference type="EC" id="2.1.1.197"/>
    </reaction>
</comment>
<dbReference type="EC" id="2.1.1.197" evidence="3 8"/>
<dbReference type="InterPro" id="IPR013216">
    <property type="entry name" value="Methyltransf_11"/>
</dbReference>
<proteinExistence type="inferred from homology"/>
<dbReference type="Pfam" id="PF08241">
    <property type="entry name" value="Methyltransf_11"/>
    <property type="match status" value="1"/>
</dbReference>
<keyword evidence="5 8" id="KW-0808">Transferase</keyword>
<dbReference type="GO" id="GO:0008757">
    <property type="term" value="F:S-adenosylmethionine-dependent methyltransferase activity"/>
    <property type="evidence" value="ECO:0007669"/>
    <property type="project" value="InterPro"/>
</dbReference>
<name>A0A3Q9JKF7_9GAMM</name>
<dbReference type="Gene3D" id="3.40.50.150">
    <property type="entry name" value="Vaccinia Virus protein VP39"/>
    <property type="match status" value="1"/>
</dbReference>
<dbReference type="NCBIfam" id="TIGR02072">
    <property type="entry name" value="BioC"/>
    <property type="match status" value="1"/>
</dbReference>
<keyword evidence="4 8" id="KW-0489">Methyltransferase</keyword>
<evidence type="ECO:0000313" key="11">
    <source>
        <dbReference type="Proteomes" id="UP000273143"/>
    </source>
</evidence>
<dbReference type="GO" id="GO:0032259">
    <property type="term" value="P:methylation"/>
    <property type="evidence" value="ECO:0007669"/>
    <property type="project" value="UniProtKB-KW"/>
</dbReference>
<keyword evidence="11" id="KW-1185">Reference proteome</keyword>
<evidence type="ECO:0000256" key="5">
    <source>
        <dbReference type="ARBA" id="ARBA00022679"/>
    </source>
</evidence>
<feature type="domain" description="Methyltransferase type 11" evidence="9">
    <location>
        <begin position="47"/>
        <end position="140"/>
    </location>
</feature>
<evidence type="ECO:0000256" key="4">
    <source>
        <dbReference type="ARBA" id="ARBA00022603"/>
    </source>
</evidence>
<dbReference type="UniPathway" id="UPA00078"/>
<dbReference type="GO" id="GO:0010340">
    <property type="term" value="F:carboxyl-O-methyltransferase activity"/>
    <property type="evidence" value="ECO:0007669"/>
    <property type="project" value="UniProtKB-UniRule"/>
</dbReference>
<dbReference type="PANTHER" id="PTHR13090:SF1">
    <property type="entry name" value="ARGININE-HYDROXYLASE NDUFAF5, MITOCHONDRIAL"/>
    <property type="match status" value="1"/>
</dbReference>
<dbReference type="InterPro" id="IPR011814">
    <property type="entry name" value="BioC"/>
</dbReference>
<dbReference type="Proteomes" id="UP000273143">
    <property type="component" value="Chromosome"/>
</dbReference>
<dbReference type="PANTHER" id="PTHR13090">
    <property type="entry name" value="ARGININE-HYDROXYLASE NDUFAF5, MITOCHONDRIAL"/>
    <property type="match status" value="1"/>
</dbReference>
<evidence type="ECO:0000256" key="8">
    <source>
        <dbReference type="HAMAP-Rule" id="MF_00835"/>
    </source>
</evidence>
<keyword evidence="6 8" id="KW-0949">S-adenosyl-L-methionine</keyword>
<sequence>MKPCKSTIALSFSKAAVSYDQSAALQRKIGDTLLVGLCPTQAVDTLLDLGCGTGYFSKVLKKRFPQSILIGADLAEGMLQQAKNTVNDALWVAGDAEILPFQSNSVDVVFSNLALQWCHDFSKVLDEVYRILRPGGFFLFTTLCHGTLQELKHSWQAVDNHIHVNQFMGFAEYMTLLNNSHFSIDACCCHPEVAYYPTLTALMADLKGIGAHNINPNRSKGLTTRQQIAHLIKAYEQYRDERGLPSTYQVLYGYLSKR</sequence>
<comment type="function">
    <text evidence="8">Converts the free carboxyl group of a malonyl-thioester to its methyl ester by transfer of a methyl group from S-adenosyl-L-methionine (SAM). It allows to synthesize pimeloyl-ACP via the fatty acid synthetic pathway.</text>
</comment>
<protein>
    <recommendedName>
        <fullName evidence="3 8">Malonyl-[acyl-carrier protein] O-methyltransferase</fullName>
        <shortName evidence="8">Malonyl-ACP O-methyltransferase</shortName>
        <ecNumber evidence="3 8">2.1.1.197</ecNumber>
    </recommendedName>
    <alternativeName>
        <fullName evidence="8">Biotin synthesis protein BioC</fullName>
    </alternativeName>
</protein>
<reference evidence="11" key="1">
    <citation type="submission" date="2018-06" db="EMBL/GenBank/DDBJ databases">
        <title>Complete genome of Pseudomonas insecticola strain QZS01.</title>
        <authorList>
            <person name="Wang J."/>
            <person name="Su Q."/>
        </authorList>
    </citation>
    <scope>NUCLEOTIDE SEQUENCE [LARGE SCALE GENOMIC DNA]</scope>
    <source>
        <strain evidence="11">QZS01</strain>
    </source>
</reference>
<accession>A0A3Q9JKF7</accession>
<evidence type="ECO:0000313" key="10">
    <source>
        <dbReference type="EMBL" id="AZS50256.1"/>
    </source>
</evidence>